<evidence type="ECO:0000256" key="3">
    <source>
        <dbReference type="ARBA" id="ARBA00022553"/>
    </source>
</evidence>
<evidence type="ECO:0000256" key="6">
    <source>
        <dbReference type="ARBA" id="ARBA00022777"/>
    </source>
</evidence>
<evidence type="ECO:0000313" key="13">
    <source>
        <dbReference type="Proteomes" id="UP000447545"/>
    </source>
</evidence>
<keyword evidence="7" id="KW-0067">ATP-binding</keyword>
<dbReference type="GO" id="GO:0016020">
    <property type="term" value="C:membrane"/>
    <property type="evidence" value="ECO:0007669"/>
    <property type="project" value="InterPro"/>
</dbReference>
<evidence type="ECO:0000256" key="7">
    <source>
        <dbReference type="ARBA" id="ARBA00022840"/>
    </source>
</evidence>
<keyword evidence="3" id="KW-0597">Phosphoprotein</keyword>
<name>A0A7K1G8G5_9FLAO</name>
<keyword evidence="6 12" id="KW-0418">Kinase</keyword>
<keyword evidence="8" id="KW-0902">Two-component regulatory system</keyword>
<dbReference type="EC" id="2.7.13.3" evidence="2"/>
<dbReference type="InterPro" id="IPR003594">
    <property type="entry name" value="HATPase_dom"/>
</dbReference>
<protein>
    <recommendedName>
        <fullName evidence="2">histidine kinase</fullName>
        <ecNumber evidence="2">2.7.13.3</ecNumber>
    </recommendedName>
</protein>
<dbReference type="Gene3D" id="1.20.5.1930">
    <property type="match status" value="1"/>
</dbReference>
<keyword evidence="13" id="KW-1185">Reference proteome</keyword>
<comment type="caution">
    <text evidence="12">The sequence shown here is derived from an EMBL/GenBank/DDBJ whole genome shotgun (WGS) entry which is preliminary data.</text>
</comment>
<dbReference type="EMBL" id="WJYA01000001">
    <property type="protein sequence ID" value="MTE25431.1"/>
    <property type="molecule type" value="Genomic_DNA"/>
</dbReference>
<accession>A0A7K1G8G5</accession>
<gene>
    <name evidence="12" type="ORF">F1003_00680</name>
</gene>
<dbReference type="InterPro" id="IPR050482">
    <property type="entry name" value="Sensor_HK_TwoCompSys"/>
</dbReference>
<dbReference type="Gene3D" id="3.30.565.10">
    <property type="entry name" value="Histidine kinase-like ATPase, C-terminal domain"/>
    <property type="match status" value="1"/>
</dbReference>
<keyword evidence="9" id="KW-0175">Coiled coil</keyword>
<dbReference type="Proteomes" id="UP000447545">
    <property type="component" value="Unassembled WGS sequence"/>
</dbReference>
<feature type="domain" description="Histidine kinase" evidence="11">
    <location>
        <begin position="182"/>
        <end position="273"/>
    </location>
</feature>
<dbReference type="AlphaFoldDB" id="A0A7K1G8G5"/>
<dbReference type="InterPro" id="IPR011712">
    <property type="entry name" value="Sig_transdc_His_kin_sub3_dim/P"/>
</dbReference>
<dbReference type="PANTHER" id="PTHR24421:SF10">
    <property type="entry name" value="NITRATE_NITRITE SENSOR PROTEIN NARQ"/>
    <property type="match status" value="1"/>
</dbReference>
<reference evidence="12 13" key="1">
    <citation type="submission" date="2019-11" db="EMBL/GenBank/DDBJ databases">
        <title>Winogradskyella ouciana sp. nov., isolated from the hadal seawater of the Mariana Trench.</title>
        <authorList>
            <person name="Liu R."/>
        </authorList>
    </citation>
    <scope>NUCLEOTIDE SEQUENCE [LARGE SCALE GENOMIC DNA]</scope>
    <source>
        <strain evidence="12 13">ZXX205</strain>
    </source>
</reference>
<sequence length="274" mass="31649">MLYIWISLYNSIQKTISNEEIALISYVIFFFLIIIVVFVLFFIMFQKRKNQLLLDKIKQQKEFEEELAKTQQEIQEETLKHVGRELHDNVGQMLVLATMQMKSAVKVVGEEVKSKVANASQYLKESLDEVRALSKSLNSDVIFNLGFDATVKNEIERLNKSGLIQANLTINGDNVEFENHKDEIILFRILQEFTSNTLKYAEAEHLNVEINYHKEFLNIKVEDDGNGFELATAEQGSGMINMKKRAELINADFQLNTQPENGTKLNLKYPYRTL</sequence>
<dbReference type="GO" id="GO:0005524">
    <property type="term" value="F:ATP binding"/>
    <property type="evidence" value="ECO:0007669"/>
    <property type="project" value="UniProtKB-KW"/>
</dbReference>
<dbReference type="InterPro" id="IPR005467">
    <property type="entry name" value="His_kinase_dom"/>
</dbReference>
<organism evidence="12 13">
    <name type="scientific">Winogradskyella ouciana</name>
    <dbReference type="NCBI Taxonomy" id="2608631"/>
    <lineage>
        <taxon>Bacteria</taxon>
        <taxon>Pseudomonadati</taxon>
        <taxon>Bacteroidota</taxon>
        <taxon>Flavobacteriia</taxon>
        <taxon>Flavobacteriales</taxon>
        <taxon>Flavobacteriaceae</taxon>
        <taxon>Winogradskyella</taxon>
    </lineage>
</organism>
<evidence type="ECO:0000256" key="4">
    <source>
        <dbReference type="ARBA" id="ARBA00022679"/>
    </source>
</evidence>
<feature type="transmembrane region" description="Helical" evidence="10">
    <location>
        <begin position="23"/>
        <end position="45"/>
    </location>
</feature>
<dbReference type="SMART" id="SM00387">
    <property type="entry name" value="HATPase_c"/>
    <property type="match status" value="1"/>
</dbReference>
<dbReference type="GO" id="GO:0046983">
    <property type="term" value="F:protein dimerization activity"/>
    <property type="evidence" value="ECO:0007669"/>
    <property type="project" value="InterPro"/>
</dbReference>
<keyword evidence="10" id="KW-0472">Membrane</keyword>
<dbReference type="RefSeq" id="WP_155087274.1">
    <property type="nucleotide sequence ID" value="NZ_WJYA01000001.1"/>
</dbReference>
<evidence type="ECO:0000256" key="8">
    <source>
        <dbReference type="ARBA" id="ARBA00023012"/>
    </source>
</evidence>
<dbReference type="Pfam" id="PF02518">
    <property type="entry name" value="HATPase_c"/>
    <property type="match status" value="1"/>
</dbReference>
<dbReference type="PANTHER" id="PTHR24421">
    <property type="entry name" value="NITRATE/NITRITE SENSOR PROTEIN NARX-RELATED"/>
    <property type="match status" value="1"/>
</dbReference>
<dbReference type="CDD" id="cd16917">
    <property type="entry name" value="HATPase_UhpB-NarQ-NarX-like"/>
    <property type="match status" value="1"/>
</dbReference>
<dbReference type="InterPro" id="IPR036890">
    <property type="entry name" value="HATPase_C_sf"/>
</dbReference>
<evidence type="ECO:0000256" key="9">
    <source>
        <dbReference type="SAM" id="Coils"/>
    </source>
</evidence>
<feature type="coiled-coil region" evidence="9">
    <location>
        <begin position="53"/>
        <end position="80"/>
    </location>
</feature>
<evidence type="ECO:0000259" key="11">
    <source>
        <dbReference type="PROSITE" id="PS50109"/>
    </source>
</evidence>
<proteinExistence type="predicted"/>
<keyword evidence="5" id="KW-0547">Nucleotide-binding</keyword>
<evidence type="ECO:0000256" key="10">
    <source>
        <dbReference type="SAM" id="Phobius"/>
    </source>
</evidence>
<evidence type="ECO:0000256" key="5">
    <source>
        <dbReference type="ARBA" id="ARBA00022741"/>
    </source>
</evidence>
<keyword evidence="4" id="KW-0808">Transferase</keyword>
<evidence type="ECO:0000256" key="1">
    <source>
        <dbReference type="ARBA" id="ARBA00000085"/>
    </source>
</evidence>
<dbReference type="SUPFAM" id="SSF55874">
    <property type="entry name" value="ATPase domain of HSP90 chaperone/DNA topoisomerase II/histidine kinase"/>
    <property type="match status" value="1"/>
</dbReference>
<dbReference type="PROSITE" id="PS50109">
    <property type="entry name" value="HIS_KIN"/>
    <property type="match status" value="1"/>
</dbReference>
<dbReference type="GO" id="GO:0000155">
    <property type="term" value="F:phosphorelay sensor kinase activity"/>
    <property type="evidence" value="ECO:0007669"/>
    <property type="project" value="InterPro"/>
</dbReference>
<dbReference type="Pfam" id="PF07730">
    <property type="entry name" value="HisKA_3"/>
    <property type="match status" value="1"/>
</dbReference>
<comment type="catalytic activity">
    <reaction evidence="1">
        <text>ATP + protein L-histidine = ADP + protein N-phospho-L-histidine.</text>
        <dbReference type="EC" id="2.7.13.3"/>
    </reaction>
</comment>
<keyword evidence="10" id="KW-1133">Transmembrane helix</keyword>
<evidence type="ECO:0000256" key="2">
    <source>
        <dbReference type="ARBA" id="ARBA00012438"/>
    </source>
</evidence>
<keyword evidence="10" id="KW-0812">Transmembrane</keyword>
<evidence type="ECO:0000313" key="12">
    <source>
        <dbReference type="EMBL" id="MTE25431.1"/>
    </source>
</evidence>